<keyword evidence="2" id="KW-1185">Reference proteome</keyword>
<name>A0ABP5WT80_9ACTN</name>
<evidence type="ECO:0000313" key="1">
    <source>
        <dbReference type="EMBL" id="GAA2432762.1"/>
    </source>
</evidence>
<accession>A0ABP5WT80</accession>
<comment type="caution">
    <text evidence="1">The sequence shown here is derived from an EMBL/GenBank/DDBJ whole genome shotgun (WGS) entry which is preliminary data.</text>
</comment>
<gene>
    <name evidence="1" type="ORF">GCM10010421_22040</name>
</gene>
<proteinExistence type="predicted"/>
<sequence length="94" mass="10146">MAVPVRRGEWSVATDTELHHREEPLPHGRGRFSLRAAFRRPGPLPAATPRADHHRMRERVRAGDVCAAVRSGAGAVGRGPPRAVAREVTVDVGG</sequence>
<dbReference type="Proteomes" id="UP001500460">
    <property type="component" value="Unassembled WGS sequence"/>
</dbReference>
<evidence type="ECO:0000313" key="2">
    <source>
        <dbReference type="Proteomes" id="UP001500460"/>
    </source>
</evidence>
<reference evidence="2" key="1">
    <citation type="journal article" date="2019" name="Int. J. Syst. Evol. Microbiol.">
        <title>The Global Catalogue of Microorganisms (GCM) 10K type strain sequencing project: providing services to taxonomists for standard genome sequencing and annotation.</title>
        <authorList>
            <consortium name="The Broad Institute Genomics Platform"/>
            <consortium name="The Broad Institute Genome Sequencing Center for Infectious Disease"/>
            <person name="Wu L."/>
            <person name="Ma J."/>
        </authorList>
    </citation>
    <scope>NUCLEOTIDE SEQUENCE [LARGE SCALE GENOMIC DNA]</scope>
    <source>
        <strain evidence="2">JCM 6922</strain>
    </source>
</reference>
<protein>
    <submittedName>
        <fullName evidence="1">Uncharacterized protein</fullName>
    </submittedName>
</protein>
<organism evidence="1 2">
    <name type="scientific">Streptomyces glaucus</name>
    <dbReference type="NCBI Taxonomy" id="284029"/>
    <lineage>
        <taxon>Bacteria</taxon>
        <taxon>Bacillati</taxon>
        <taxon>Actinomycetota</taxon>
        <taxon>Actinomycetes</taxon>
        <taxon>Kitasatosporales</taxon>
        <taxon>Streptomycetaceae</taxon>
        <taxon>Streptomyces</taxon>
    </lineage>
</organism>
<dbReference type="EMBL" id="BAAATK010000011">
    <property type="protein sequence ID" value="GAA2432762.1"/>
    <property type="molecule type" value="Genomic_DNA"/>
</dbReference>